<protein>
    <recommendedName>
        <fullName evidence="3">DUF5666 domain-containing protein</fullName>
    </recommendedName>
</protein>
<feature type="non-terminal residue" evidence="2">
    <location>
        <position position="227"/>
    </location>
</feature>
<organism evidence="2">
    <name type="scientific">marine sediment metagenome</name>
    <dbReference type="NCBI Taxonomy" id="412755"/>
    <lineage>
        <taxon>unclassified sequences</taxon>
        <taxon>metagenomes</taxon>
        <taxon>ecological metagenomes</taxon>
    </lineage>
</organism>
<dbReference type="EMBL" id="BARV01033756">
    <property type="protein sequence ID" value="GAI53596.1"/>
    <property type="molecule type" value="Genomic_DNA"/>
</dbReference>
<reference evidence="2" key="1">
    <citation type="journal article" date="2014" name="Front. Microbiol.">
        <title>High frequency of phylogenetically diverse reductive dehalogenase-homologous genes in deep subseafloor sedimentary metagenomes.</title>
        <authorList>
            <person name="Kawai M."/>
            <person name="Futagami T."/>
            <person name="Toyoda A."/>
            <person name="Takaki Y."/>
            <person name="Nishi S."/>
            <person name="Hori S."/>
            <person name="Arai W."/>
            <person name="Tsubouchi T."/>
            <person name="Morono Y."/>
            <person name="Uchiyama I."/>
            <person name="Ito T."/>
            <person name="Fujiyama A."/>
            <person name="Inagaki F."/>
            <person name="Takami H."/>
        </authorList>
    </citation>
    <scope>NUCLEOTIDE SEQUENCE</scope>
    <source>
        <strain evidence="2">Expedition CK06-06</strain>
    </source>
</reference>
<feature type="transmembrane region" description="Helical" evidence="1">
    <location>
        <begin position="84"/>
        <end position="104"/>
    </location>
</feature>
<gene>
    <name evidence="2" type="ORF">S06H3_53003</name>
</gene>
<proteinExistence type="predicted"/>
<sequence length="227" mass="25506">MSQDKKVHLETKVMKKIKDEKINFRSKYIFLAQKLGLGGGLALSLLLGIFFLNLAFFTMKVSGSLEFLSFGRIGILAFLESFPYYWIIMGLVFFVVASTILTRYDFSYKKPFKRLLAALLLLIFVASTALAISGINEAIEEKVAQGKIPVLRPFYGRRGGIGKRGLVGEVVEIRNGNLVVETSEKKKVFIELTRNTFFPTGSDFKVGERIRAVGKWDGENFRASALR</sequence>
<keyword evidence="1" id="KW-0472">Membrane</keyword>
<evidence type="ECO:0000256" key="1">
    <source>
        <dbReference type="SAM" id="Phobius"/>
    </source>
</evidence>
<dbReference type="AlphaFoldDB" id="X1QFK6"/>
<name>X1QFK6_9ZZZZ</name>
<feature type="transmembrane region" description="Helical" evidence="1">
    <location>
        <begin position="116"/>
        <end position="135"/>
    </location>
</feature>
<evidence type="ECO:0000313" key="2">
    <source>
        <dbReference type="EMBL" id="GAI53596.1"/>
    </source>
</evidence>
<feature type="transmembrane region" description="Helical" evidence="1">
    <location>
        <begin position="35"/>
        <end position="57"/>
    </location>
</feature>
<comment type="caution">
    <text evidence="2">The sequence shown here is derived from an EMBL/GenBank/DDBJ whole genome shotgun (WGS) entry which is preliminary data.</text>
</comment>
<keyword evidence="1" id="KW-1133">Transmembrane helix</keyword>
<accession>X1QFK6</accession>
<evidence type="ECO:0008006" key="3">
    <source>
        <dbReference type="Google" id="ProtNLM"/>
    </source>
</evidence>
<keyword evidence="1" id="KW-0812">Transmembrane</keyword>